<keyword evidence="9 13" id="KW-0472">Membrane</keyword>
<dbReference type="InterPro" id="IPR001734">
    <property type="entry name" value="Na/solute_symporter"/>
</dbReference>
<feature type="transmembrane region" description="Helical" evidence="13">
    <location>
        <begin position="120"/>
        <end position="139"/>
    </location>
</feature>
<dbReference type="Pfam" id="PF00474">
    <property type="entry name" value="SSF"/>
    <property type="match status" value="3"/>
</dbReference>
<feature type="region of interest" description="Disordered" evidence="12">
    <location>
        <begin position="585"/>
        <end position="615"/>
    </location>
</feature>
<keyword evidence="4" id="KW-1003">Cell membrane</keyword>
<evidence type="ECO:0000313" key="15">
    <source>
        <dbReference type="Proteomes" id="UP001219518"/>
    </source>
</evidence>
<evidence type="ECO:0000256" key="11">
    <source>
        <dbReference type="RuleBase" id="RU362091"/>
    </source>
</evidence>
<feature type="transmembrane region" description="Helical" evidence="13">
    <location>
        <begin position="20"/>
        <end position="39"/>
    </location>
</feature>
<dbReference type="AlphaFoldDB" id="A0AAE1GSI6"/>
<dbReference type="GO" id="GO:0005886">
    <property type="term" value="C:plasma membrane"/>
    <property type="evidence" value="ECO:0007669"/>
    <property type="project" value="UniProtKB-SubCell"/>
</dbReference>
<dbReference type="Proteomes" id="UP001219518">
    <property type="component" value="Unassembled WGS sequence"/>
</dbReference>
<organism evidence="14 15">
    <name type="scientific">Frankliniella fusca</name>
    <dbReference type="NCBI Taxonomy" id="407009"/>
    <lineage>
        <taxon>Eukaryota</taxon>
        <taxon>Metazoa</taxon>
        <taxon>Ecdysozoa</taxon>
        <taxon>Arthropoda</taxon>
        <taxon>Hexapoda</taxon>
        <taxon>Insecta</taxon>
        <taxon>Pterygota</taxon>
        <taxon>Neoptera</taxon>
        <taxon>Paraneoptera</taxon>
        <taxon>Thysanoptera</taxon>
        <taxon>Terebrantia</taxon>
        <taxon>Thripoidea</taxon>
        <taxon>Thripidae</taxon>
        <taxon>Frankliniella</taxon>
    </lineage>
</organism>
<accession>A0AAE1GSI6</accession>
<protein>
    <submittedName>
        <fullName evidence="14">Sodium-coupled monocarboxylate transporter 1</fullName>
    </submittedName>
</protein>
<evidence type="ECO:0000256" key="8">
    <source>
        <dbReference type="ARBA" id="ARBA00023065"/>
    </source>
</evidence>
<keyword evidence="6 13" id="KW-1133">Transmembrane helix</keyword>
<dbReference type="PROSITE" id="PS50283">
    <property type="entry name" value="NA_SOLUT_SYMP_3"/>
    <property type="match status" value="1"/>
</dbReference>
<feature type="transmembrane region" description="Helical" evidence="13">
    <location>
        <begin position="527"/>
        <end position="548"/>
    </location>
</feature>
<evidence type="ECO:0000256" key="3">
    <source>
        <dbReference type="ARBA" id="ARBA00022448"/>
    </source>
</evidence>
<dbReference type="Gene3D" id="1.20.1730.10">
    <property type="entry name" value="Sodium/glucose cotransporter"/>
    <property type="match status" value="1"/>
</dbReference>
<evidence type="ECO:0000256" key="9">
    <source>
        <dbReference type="ARBA" id="ARBA00023136"/>
    </source>
</evidence>
<feature type="transmembrane region" description="Helical" evidence="13">
    <location>
        <begin position="85"/>
        <end position="108"/>
    </location>
</feature>
<keyword evidence="7" id="KW-0915">Sodium</keyword>
<feature type="transmembrane region" description="Helical" evidence="13">
    <location>
        <begin position="388"/>
        <end position="407"/>
    </location>
</feature>
<evidence type="ECO:0000256" key="1">
    <source>
        <dbReference type="ARBA" id="ARBA00004651"/>
    </source>
</evidence>
<sequence>MDVDVEGEAAATLRFGALDYSSFIVMMLLSALVGIYYGFFKKQDSVEAYFLGGRSMGVFPIAMSLIASNISGVSVLVVPSDMYTYGAQISLVAVLGIPIVFIVVKFFLPTFYELQYESSYEFLYMPIVMYVPCLAFHQVSGVNVQIINPVTCLGGLRAVVWTDALQLVSLVLASVVTIVVTLPQTGGLSGVWERAAAGGRLEVFNMDTSPYIRATFWNVVFGEGLYFLNSLGVAPSSVQRYLAMPTLGTAKKQTVPHSDNLVPHFIMDVTKDYPGLSGIFIAGVFSASLRSVRGKALSSANHQVACHWGLYLREILCNVSLLVFSLILFLGLPALSEAERRDEIRSDSYAPFCSTVSSILNTLAGTVYKDFIEGRLPKKPTERQAAIYLKLLTLVQGIAIVFLIFVIEQLGSILEVALSLTGMTTGASFGLFLLGLFVPWAESTGALTGALASLSTMAVLSLGNLHAKKTKRLRYPTLPTRTDGCNATLPWPAGSTPAPTSVPVLPTLPSLVEWDEDLSPVFRLSPFVFILIGVAITVVVGMAVSATVRGLRAMRGEKGGFEDLPPPELLSPPVARAVRRRMGAAAAARSRERDQDVEMYQAVPLKADGDKTQAG</sequence>
<dbReference type="PANTHER" id="PTHR42985">
    <property type="entry name" value="SODIUM-COUPLED MONOCARBOXYLATE TRANSPORTER"/>
    <property type="match status" value="1"/>
</dbReference>
<feature type="transmembrane region" description="Helical" evidence="13">
    <location>
        <begin position="315"/>
        <end position="336"/>
    </location>
</feature>
<keyword evidence="15" id="KW-1185">Reference proteome</keyword>
<evidence type="ECO:0000256" key="4">
    <source>
        <dbReference type="ARBA" id="ARBA00022475"/>
    </source>
</evidence>
<keyword evidence="10" id="KW-0739">Sodium transport</keyword>
<dbReference type="InterPro" id="IPR038377">
    <property type="entry name" value="Na/Glc_symporter_sf"/>
</dbReference>
<keyword evidence="3" id="KW-0813">Transport</keyword>
<feature type="transmembrane region" description="Helical" evidence="13">
    <location>
        <begin position="159"/>
        <end position="182"/>
    </location>
</feature>
<comment type="similarity">
    <text evidence="2 11">Belongs to the sodium:solute symporter (SSF) (TC 2.A.21) family.</text>
</comment>
<evidence type="ECO:0000256" key="7">
    <source>
        <dbReference type="ARBA" id="ARBA00023053"/>
    </source>
</evidence>
<dbReference type="GO" id="GO:0006814">
    <property type="term" value="P:sodium ion transport"/>
    <property type="evidence" value="ECO:0007669"/>
    <property type="project" value="UniProtKB-KW"/>
</dbReference>
<dbReference type="EMBL" id="JAHWGI010000057">
    <property type="protein sequence ID" value="KAK3908427.1"/>
    <property type="molecule type" value="Genomic_DNA"/>
</dbReference>
<evidence type="ECO:0000313" key="14">
    <source>
        <dbReference type="EMBL" id="KAK3908427.1"/>
    </source>
</evidence>
<dbReference type="PANTHER" id="PTHR42985:SF21">
    <property type="entry name" value="SODIUM-DEPENDENT MULTIVITAMIN TRANSPORTER-LIKE PROTEIN"/>
    <property type="match status" value="1"/>
</dbReference>
<reference evidence="14" key="2">
    <citation type="journal article" date="2023" name="BMC Genomics">
        <title>Pest status, molecular evolution, and epigenetic factors derived from the genome assembly of Frankliniella fusca, a thysanopteran phytovirus vector.</title>
        <authorList>
            <person name="Catto M.A."/>
            <person name="Labadie P.E."/>
            <person name="Jacobson A.L."/>
            <person name="Kennedy G.G."/>
            <person name="Srinivasan R."/>
            <person name="Hunt B.G."/>
        </authorList>
    </citation>
    <scope>NUCLEOTIDE SEQUENCE</scope>
    <source>
        <strain evidence="14">PL_HMW_Pooled</strain>
    </source>
</reference>
<dbReference type="InterPro" id="IPR051163">
    <property type="entry name" value="Sodium:Solute_Symporter_SSF"/>
</dbReference>
<keyword evidence="5 13" id="KW-0812">Transmembrane</keyword>
<feature type="transmembrane region" description="Helical" evidence="13">
    <location>
        <begin position="413"/>
        <end position="438"/>
    </location>
</feature>
<proteinExistence type="inferred from homology"/>
<comment type="subcellular location">
    <subcellularLocation>
        <location evidence="1">Cell membrane</location>
        <topology evidence="1">Multi-pass membrane protein</topology>
    </subcellularLocation>
</comment>
<feature type="transmembrane region" description="Helical" evidence="13">
    <location>
        <begin position="445"/>
        <end position="467"/>
    </location>
</feature>
<comment type="caution">
    <text evidence="14">The sequence shown here is derived from an EMBL/GenBank/DDBJ whole genome shotgun (WGS) entry which is preliminary data.</text>
</comment>
<evidence type="ECO:0000256" key="13">
    <source>
        <dbReference type="SAM" id="Phobius"/>
    </source>
</evidence>
<evidence type="ECO:0000256" key="10">
    <source>
        <dbReference type="ARBA" id="ARBA00023201"/>
    </source>
</evidence>
<evidence type="ECO:0000256" key="5">
    <source>
        <dbReference type="ARBA" id="ARBA00022692"/>
    </source>
</evidence>
<dbReference type="GO" id="GO:0015293">
    <property type="term" value="F:symporter activity"/>
    <property type="evidence" value="ECO:0007669"/>
    <property type="project" value="TreeGrafter"/>
</dbReference>
<reference evidence="14" key="1">
    <citation type="submission" date="2021-07" db="EMBL/GenBank/DDBJ databases">
        <authorList>
            <person name="Catto M.A."/>
            <person name="Jacobson A."/>
            <person name="Kennedy G."/>
            <person name="Labadie P."/>
            <person name="Hunt B.G."/>
            <person name="Srinivasan R."/>
        </authorList>
    </citation>
    <scope>NUCLEOTIDE SEQUENCE</scope>
    <source>
        <strain evidence="14">PL_HMW_Pooled</strain>
        <tissue evidence="14">Head</tissue>
    </source>
</reference>
<evidence type="ECO:0000256" key="6">
    <source>
        <dbReference type="ARBA" id="ARBA00022989"/>
    </source>
</evidence>
<evidence type="ECO:0000256" key="2">
    <source>
        <dbReference type="ARBA" id="ARBA00006434"/>
    </source>
</evidence>
<gene>
    <name evidence="14" type="ORF">KUF71_003311</name>
</gene>
<name>A0AAE1GSI6_9NEOP</name>
<evidence type="ECO:0000256" key="12">
    <source>
        <dbReference type="SAM" id="MobiDB-lite"/>
    </source>
</evidence>
<keyword evidence="8" id="KW-0406">Ion transport</keyword>
<feature type="transmembrane region" description="Helical" evidence="13">
    <location>
        <begin position="59"/>
        <end position="79"/>
    </location>
</feature>